<keyword evidence="1" id="KW-0812">Transmembrane</keyword>
<name>A0A380YNG8_9BACE</name>
<feature type="transmembrane region" description="Helical" evidence="1">
    <location>
        <begin position="199"/>
        <end position="219"/>
    </location>
</feature>
<evidence type="ECO:0000256" key="1">
    <source>
        <dbReference type="SAM" id="Phobius"/>
    </source>
</evidence>
<dbReference type="EMBL" id="UFSX01000001">
    <property type="protein sequence ID" value="SUV29510.1"/>
    <property type="molecule type" value="Genomic_DNA"/>
</dbReference>
<feature type="transmembrane region" description="Helical" evidence="1">
    <location>
        <begin position="285"/>
        <end position="303"/>
    </location>
</feature>
<evidence type="ECO:0000313" key="3">
    <source>
        <dbReference type="Proteomes" id="UP000254424"/>
    </source>
</evidence>
<dbReference type="RefSeq" id="WP_004290655.1">
    <property type="nucleotide sequence ID" value="NZ_CABKNQ010000018.1"/>
</dbReference>
<keyword evidence="1" id="KW-0472">Membrane</keyword>
<gene>
    <name evidence="2" type="ORF">NCTC11155_01497</name>
</gene>
<feature type="transmembrane region" description="Helical" evidence="1">
    <location>
        <begin position="309"/>
        <end position="328"/>
    </location>
</feature>
<proteinExistence type="predicted"/>
<feature type="transmembrane region" description="Helical" evidence="1">
    <location>
        <begin position="158"/>
        <end position="187"/>
    </location>
</feature>
<keyword evidence="1" id="KW-1133">Transmembrane helix</keyword>
<dbReference type="STRING" id="483216.BACEGG_02333"/>
<evidence type="ECO:0000313" key="2">
    <source>
        <dbReference type="EMBL" id="SUV29510.1"/>
    </source>
</evidence>
<sequence>MKIDYILIYILFVIFLYIEGKFIYRNKQNKNILPLISIILFYSLIESIRYGRGVDYWGYRITYKVGISTGQYFFDITNSLFRFLNLTFNDSLFAFALCYMLSIVLIVNKYKYWFPYLLPLFFIFTVIESECFIRQFFAMSFANFAFLNLIKTNKINKILFVLFAIIAFFIHSSTIFFILIILILNFIKYPINYKYSISLYILFALFIDIAQTNILPFLLSSIDIGDNKFSSYISLSERWFGKEAINDIYNQKWYMQSLNIIFDISLIFSGYKLIKENHFSHRTTLIYNLFVIGAILYRAFFNIELIRRIAFMEYLWVFVIASCFLYFFHKRKNNIIDVITIIIVLLYTIAIFSKFLTETHFNNFIWDAYGNT</sequence>
<accession>A0A380YNG8</accession>
<protein>
    <recommendedName>
        <fullName evidence="4">EpsG family protein</fullName>
    </recommendedName>
</protein>
<dbReference type="InterPro" id="IPR049458">
    <property type="entry name" value="EpsG-like"/>
</dbReference>
<feature type="transmembrane region" description="Helical" evidence="1">
    <location>
        <begin position="253"/>
        <end position="273"/>
    </location>
</feature>
<feature type="transmembrane region" description="Helical" evidence="1">
    <location>
        <begin position="6"/>
        <end position="24"/>
    </location>
</feature>
<dbReference type="Proteomes" id="UP000254424">
    <property type="component" value="Unassembled WGS sequence"/>
</dbReference>
<feature type="transmembrane region" description="Helical" evidence="1">
    <location>
        <begin position="91"/>
        <end position="108"/>
    </location>
</feature>
<organism evidence="2 3">
    <name type="scientific">Bacteroides eggerthii</name>
    <dbReference type="NCBI Taxonomy" id="28111"/>
    <lineage>
        <taxon>Bacteria</taxon>
        <taxon>Pseudomonadati</taxon>
        <taxon>Bacteroidota</taxon>
        <taxon>Bacteroidia</taxon>
        <taxon>Bacteroidales</taxon>
        <taxon>Bacteroidaceae</taxon>
        <taxon>Bacteroides</taxon>
    </lineage>
</organism>
<evidence type="ECO:0008006" key="4">
    <source>
        <dbReference type="Google" id="ProtNLM"/>
    </source>
</evidence>
<feature type="transmembrane region" description="Helical" evidence="1">
    <location>
        <begin position="31"/>
        <end position="50"/>
    </location>
</feature>
<feature type="transmembrane region" description="Helical" evidence="1">
    <location>
        <begin position="335"/>
        <end position="356"/>
    </location>
</feature>
<dbReference type="GeneID" id="97804959"/>
<dbReference type="Pfam" id="PF14897">
    <property type="entry name" value="EpsG"/>
    <property type="match status" value="1"/>
</dbReference>
<feature type="transmembrane region" description="Helical" evidence="1">
    <location>
        <begin position="120"/>
        <end position="146"/>
    </location>
</feature>
<dbReference type="AlphaFoldDB" id="A0A380YNG8"/>
<reference evidence="2 3" key="1">
    <citation type="submission" date="2018-06" db="EMBL/GenBank/DDBJ databases">
        <authorList>
            <consortium name="Pathogen Informatics"/>
            <person name="Doyle S."/>
        </authorList>
    </citation>
    <scope>NUCLEOTIDE SEQUENCE [LARGE SCALE GENOMIC DNA]</scope>
    <source>
        <strain evidence="2 3">NCTC11155</strain>
    </source>
</reference>